<proteinExistence type="predicted"/>
<protein>
    <submittedName>
        <fullName evidence="3">PLC-like phosphodiesterase</fullName>
    </submittedName>
</protein>
<dbReference type="Proteomes" id="UP000182444">
    <property type="component" value="Chromosome 1F"/>
</dbReference>
<dbReference type="InterPro" id="IPR017946">
    <property type="entry name" value="PLC-like_Pdiesterase_TIM-brl"/>
</dbReference>
<dbReference type="SUPFAM" id="SSF51695">
    <property type="entry name" value="PLC-like phosphodiesterases"/>
    <property type="match status" value="1"/>
</dbReference>
<dbReference type="Pfam" id="PF03009">
    <property type="entry name" value="GDPD"/>
    <property type="match status" value="1"/>
</dbReference>
<reference evidence="2 4" key="1">
    <citation type="journal article" date="2016" name="PLoS ONE">
        <title>Sequence Assembly of Yarrowia lipolytica Strain W29/CLIB89 Shows Transposable Element Diversity.</title>
        <authorList>
            <person name="Magnan C."/>
            <person name="Yu J."/>
            <person name="Chang I."/>
            <person name="Jahn E."/>
            <person name="Kanomata Y."/>
            <person name="Wu J."/>
            <person name="Zeller M."/>
            <person name="Oakes M."/>
            <person name="Baldi P."/>
            <person name="Sandmeyer S."/>
        </authorList>
    </citation>
    <scope>NUCLEOTIDE SEQUENCE [LARGE SCALE GENOMIC DNA]</scope>
    <source>
        <strain evidence="2">CLIB89</strain>
        <strain evidence="4">CLIB89(W29)</strain>
    </source>
</reference>
<gene>
    <name evidence="3" type="ORF">B0I71DRAFT_127212</name>
    <name evidence="2" type="ORF">YALI1_F11605g</name>
</gene>
<dbReference type="GO" id="GO:0008081">
    <property type="term" value="F:phosphoric diester hydrolase activity"/>
    <property type="evidence" value="ECO:0007669"/>
    <property type="project" value="InterPro"/>
</dbReference>
<dbReference type="PANTHER" id="PTHR43805:SF1">
    <property type="entry name" value="GP-PDE DOMAIN-CONTAINING PROTEIN"/>
    <property type="match status" value="1"/>
</dbReference>
<dbReference type="VEuPathDB" id="FungiDB:YALI0_F08217g"/>
<dbReference type="OrthoDB" id="1058301at2759"/>
<dbReference type="GO" id="GO:0006629">
    <property type="term" value="P:lipid metabolic process"/>
    <property type="evidence" value="ECO:0007669"/>
    <property type="project" value="InterPro"/>
</dbReference>
<dbReference type="EMBL" id="CP017558">
    <property type="protein sequence ID" value="AOW06843.1"/>
    <property type="molecule type" value="Genomic_DNA"/>
</dbReference>
<evidence type="ECO:0000313" key="4">
    <source>
        <dbReference type="Proteomes" id="UP000182444"/>
    </source>
</evidence>
<dbReference type="RefSeq" id="XP_505153.1">
    <property type="nucleotide sequence ID" value="XM_505153.1"/>
</dbReference>
<dbReference type="eggNOG" id="KOG2258">
    <property type="taxonomic scope" value="Eukaryota"/>
</dbReference>
<dbReference type="PROSITE" id="PS51704">
    <property type="entry name" value="GP_PDE"/>
    <property type="match status" value="1"/>
</dbReference>
<dbReference type="Gene3D" id="3.20.20.190">
    <property type="entry name" value="Phosphatidylinositol (PI) phosphodiesterase"/>
    <property type="match status" value="1"/>
</dbReference>
<evidence type="ECO:0000313" key="5">
    <source>
        <dbReference type="Proteomes" id="UP000256601"/>
    </source>
</evidence>
<dbReference type="CDD" id="cd08570">
    <property type="entry name" value="GDPD_YPL206cp_fungi"/>
    <property type="match status" value="1"/>
</dbReference>
<evidence type="ECO:0000313" key="3">
    <source>
        <dbReference type="EMBL" id="RDW28530.1"/>
    </source>
</evidence>
<dbReference type="Proteomes" id="UP000256601">
    <property type="component" value="Unassembled WGS sequence"/>
</dbReference>
<dbReference type="OMA" id="RALPECW"/>
<accession>A0A1D8NMM1</accession>
<evidence type="ECO:0000313" key="2">
    <source>
        <dbReference type="EMBL" id="AOW06843.1"/>
    </source>
</evidence>
<name>A0A1D8NMM1_YARLL</name>
<dbReference type="AlphaFoldDB" id="A0A1D8NMM1"/>
<dbReference type="GeneID" id="2908510"/>
<dbReference type="InterPro" id="IPR030395">
    <property type="entry name" value="GP_PDE_dom"/>
</dbReference>
<dbReference type="EMBL" id="KZ857325">
    <property type="protein sequence ID" value="RDW28530.1"/>
    <property type="molecule type" value="Genomic_DNA"/>
</dbReference>
<dbReference type="PANTHER" id="PTHR43805">
    <property type="entry name" value="GLYCEROPHOSPHORYL DIESTER PHOSPHODIESTERASE"/>
    <property type="match status" value="1"/>
</dbReference>
<sequence length="308" mass="34814">MPCLPLIPARSHHAVNTGHRGYRGKYAENSIHGFNEAVKDGAKAIEMDIQVSKDDVVVVSHDENTERCFNKAYDITHTDFNGVLDQLTMKEAPHEKMPTFVDVAKLFTTKEYDGIVLMVDIKRTNHTSVVEKVVRDLKTINPDLDFWAARVTLGIWKAEFLEPCKLHAPQFDLTHIGISQGYVSEFLKSDQVKAISLCHLSYTAAGGDAVLRQIKEAGKLVYSWTINEEYIMNWAIAADIDGVITDYVSKYAEVQAKPIETFNVDNPMSYFSWSDWISVTPKYLALNAAFAVDWRRENAKIMSNFKSL</sequence>
<dbReference type="VEuPathDB" id="FungiDB:YALI1_F11605g"/>
<evidence type="ECO:0000259" key="1">
    <source>
        <dbReference type="PROSITE" id="PS51704"/>
    </source>
</evidence>
<reference evidence="3 5" key="2">
    <citation type="submission" date="2018-07" db="EMBL/GenBank/DDBJ databases">
        <title>Draft Genome Assemblies for Five Robust Yarrowia lipolytica Strains Exhibiting High Lipid Production and Pentose Sugar Utilization and Sugar Alcohol Secretion from Undetoxified Lignocellulosic Biomass Hydrolysates.</title>
        <authorList>
            <consortium name="DOE Joint Genome Institute"/>
            <person name="Walker C."/>
            <person name="Ryu S."/>
            <person name="Na H."/>
            <person name="Zane M."/>
            <person name="LaButti K."/>
            <person name="Lipzen A."/>
            <person name="Haridas S."/>
            <person name="Barry K."/>
            <person name="Grigoriev I.V."/>
            <person name="Quarterman J."/>
            <person name="Slininger P."/>
            <person name="Dien B."/>
            <person name="Trinh C.T."/>
        </authorList>
    </citation>
    <scope>NUCLEOTIDE SEQUENCE [LARGE SCALE GENOMIC DNA]</scope>
    <source>
        <strain evidence="3 5">YB392</strain>
    </source>
</reference>
<feature type="domain" description="GP-PDE" evidence="1">
    <location>
        <begin position="14"/>
        <end position="255"/>
    </location>
</feature>
<dbReference type="KEGG" id="yli:2908510"/>
<organism evidence="2 4">
    <name type="scientific">Yarrowia lipolytica</name>
    <name type="common">Candida lipolytica</name>
    <dbReference type="NCBI Taxonomy" id="4952"/>
    <lineage>
        <taxon>Eukaryota</taxon>
        <taxon>Fungi</taxon>
        <taxon>Dikarya</taxon>
        <taxon>Ascomycota</taxon>
        <taxon>Saccharomycotina</taxon>
        <taxon>Dipodascomycetes</taxon>
        <taxon>Dipodascales</taxon>
        <taxon>Dipodascales incertae sedis</taxon>
        <taxon>Yarrowia</taxon>
    </lineage>
</organism>